<proteinExistence type="predicted"/>
<dbReference type="EMBL" id="AP023356">
    <property type="protein sequence ID" value="BCJ39779.1"/>
    <property type="molecule type" value="Genomic_DNA"/>
</dbReference>
<reference evidence="1 2" key="1">
    <citation type="submission" date="2020-08" db="EMBL/GenBank/DDBJ databases">
        <title>Whole genome shotgun sequence of Actinoplanes ianthinogenes NBRC 13996.</title>
        <authorList>
            <person name="Komaki H."/>
            <person name="Tamura T."/>
        </authorList>
    </citation>
    <scope>NUCLEOTIDE SEQUENCE [LARGE SCALE GENOMIC DNA]</scope>
    <source>
        <strain evidence="1 2">NBRC 13996</strain>
    </source>
</reference>
<protein>
    <submittedName>
        <fullName evidence="1">Uncharacterized protein</fullName>
    </submittedName>
</protein>
<sequence length="100" mass="9573">MNEAALTEPNFTAAGLARFSEENPVPVTVTEVPPAVGPAAGVIAVTVGTFTAGADADGLADGPPSVAPAFAGDPARVTATAAVATVTAAAAPRACLVVAM</sequence>
<keyword evidence="2" id="KW-1185">Reference proteome</keyword>
<name>A0ABM7LKK6_9ACTN</name>
<accession>A0ABM7LKK6</accession>
<dbReference type="Proteomes" id="UP000676967">
    <property type="component" value="Chromosome"/>
</dbReference>
<evidence type="ECO:0000313" key="2">
    <source>
        <dbReference type="Proteomes" id="UP000676967"/>
    </source>
</evidence>
<gene>
    <name evidence="1" type="ORF">Aiant_04360</name>
</gene>
<organism evidence="1 2">
    <name type="scientific">Actinoplanes ianthinogenes</name>
    <dbReference type="NCBI Taxonomy" id="122358"/>
    <lineage>
        <taxon>Bacteria</taxon>
        <taxon>Bacillati</taxon>
        <taxon>Actinomycetota</taxon>
        <taxon>Actinomycetes</taxon>
        <taxon>Micromonosporales</taxon>
        <taxon>Micromonosporaceae</taxon>
        <taxon>Actinoplanes</taxon>
    </lineage>
</organism>
<evidence type="ECO:0000313" key="1">
    <source>
        <dbReference type="EMBL" id="BCJ39779.1"/>
    </source>
</evidence>